<protein>
    <submittedName>
        <fullName evidence="1">Uncharacterized protein</fullName>
    </submittedName>
</protein>
<evidence type="ECO:0000313" key="2">
    <source>
        <dbReference type="Proteomes" id="UP000053841"/>
    </source>
</evidence>
<sequence>MCVYVLRHVCIGNLRSSAAYLHLPAHWPHRNGAHGGPVCRNQTQAPKQSRGRGPLFACIWGAEDGDGGAARENGWTCQEQGRWLRTDVSSAGGSLGFAACLPLVSLLTGLKPSF</sequence>
<dbReference type="EMBL" id="KI964573">
    <property type="protein sequence ID" value="EUC35565.1"/>
    <property type="molecule type" value="Genomic_DNA"/>
</dbReference>
<dbReference type="AlphaFoldDB" id="W6YD62"/>
<organism evidence="1 2">
    <name type="scientific">Cochliobolus carbonum (strain 26-R-13)</name>
    <name type="common">Maize leaf spot fungus</name>
    <name type="synonym">Bipolaris zeicola</name>
    <dbReference type="NCBI Taxonomy" id="930089"/>
    <lineage>
        <taxon>Eukaryota</taxon>
        <taxon>Fungi</taxon>
        <taxon>Dikarya</taxon>
        <taxon>Ascomycota</taxon>
        <taxon>Pezizomycotina</taxon>
        <taxon>Dothideomycetes</taxon>
        <taxon>Pleosporomycetidae</taxon>
        <taxon>Pleosporales</taxon>
        <taxon>Pleosporineae</taxon>
        <taxon>Pleosporaceae</taxon>
        <taxon>Bipolaris</taxon>
    </lineage>
</organism>
<dbReference type="GeneID" id="19152972"/>
<evidence type="ECO:0000313" key="1">
    <source>
        <dbReference type="EMBL" id="EUC35565.1"/>
    </source>
</evidence>
<proteinExistence type="predicted"/>
<dbReference type="RefSeq" id="XP_007710152.1">
    <property type="nucleotide sequence ID" value="XM_007711962.1"/>
</dbReference>
<dbReference type="HOGENOM" id="CLU_2120683_0_0_1"/>
<keyword evidence="2" id="KW-1185">Reference proteome</keyword>
<accession>W6YD62</accession>
<gene>
    <name evidence="1" type="ORF">COCCADRAFT_90451</name>
</gene>
<name>W6YD62_COCC2</name>
<dbReference type="KEGG" id="bze:COCCADRAFT_90451"/>
<dbReference type="Proteomes" id="UP000053841">
    <property type="component" value="Unassembled WGS sequence"/>
</dbReference>
<reference evidence="1 2" key="1">
    <citation type="journal article" date="2013" name="PLoS Genet.">
        <title>Comparative genome structure, secondary metabolite, and effector coding capacity across Cochliobolus pathogens.</title>
        <authorList>
            <person name="Condon B.J."/>
            <person name="Leng Y."/>
            <person name="Wu D."/>
            <person name="Bushley K.E."/>
            <person name="Ohm R.A."/>
            <person name="Otillar R."/>
            <person name="Martin J."/>
            <person name="Schackwitz W."/>
            <person name="Grimwood J."/>
            <person name="MohdZainudin N."/>
            <person name="Xue C."/>
            <person name="Wang R."/>
            <person name="Manning V.A."/>
            <person name="Dhillon B."/>
            <person name="Tu Z.J."/>
            <person name="Steffenson B.J."/>
            <person name="Salamov A."/>
            <person name="Sun H."/>
            <person name="Lowry S."/>
            <person name="LaButti K."/>
            <person name="Han J."/>
            <person name="Copeland A."/>
            <person name="Lindquist E."/>
            <person name="Barry K."/>
            <person name="Schmutz J."/>
            <person name="Baker S.E."/>
            <person name="Ciuffetti L.M."/>
            <person name="Grigoriev I.V."/>
            <person name="Zhong S."/>
            <person name="Turgeon B.G."/>
        </authorList>
    </citation>
    <scope>NUCLEOTIDE SEQUENCE [LARGE SCALE GENOMIC DNA]</scope>
    <source>
        <strain evidence="1 2">26-R-13</strain>
    </source>
</reference>